<evidence type="ECO:0000259" key="9">
    <source>
        <dbReference type="SMART" id="SM00387"/>
    </source>
</evidence>
<dbReference type="Gene3D" id="1.20.5.1930">
    <property type="match status" value="1"/>
</dbReference>
<protein>
    <submittedName>
        <fullName evidence="10">Putative two-component sensor histidine kinase</fullName>
    </submittedName>
</protein>
<dbReference type="Proteomes" id="UP000064249">
    <property type="component" value="Unassembled WGS sequence"/>
</dbReference>
<dbReference type="PANTHER" id="PTHR24421:SF37">
    <property type="entry name" value="SENSOR HISTIDINE KINASE NARS"/>
    <property type="match status" value="1"/>
</dbReference>
<dbReference type="SUPFAM" id="SSF55874">
    <property type="entry name" value="ATPase domain of HSP90 chaperone/DNA topoisomerase II/histidine kinase"/>
    <property type="match status" value="1"/>
</dbReference>
<dbReference type="GO" id="GO:0046983">
    <property type="term" value="F:protein dimerization activity"/>
    <property type="evidence" value="ECO:0007669"/>
    <property type="project" value="InterPro"/>
</dbReference>
<feature type="domain" description="Histidine kinase/HSP90-like ATPase" evidence="9">
    <location>
        <begin position="289"/>
        <end position="383"/>
    </location>
</feature>
<dbReference type="PANTHER" id="PTHR24421">
    <property type="entry name" value="NITRATE/NITRITE SENSOR PROTEIN NARX-RELATED"/>
    <property type="match status" value="1"/>
</dbReference>
<comment type="subcellular location">
    <subcellularLocation>
        <location evidence="1">Cell membrane</location>
        <topology evidence="1">Multi-pass membrane protein</topology>
    </subcellularLocation>
</comment>
<dbReference type="InterPro" id="IPR036890">
    <property type="entry name" value="HATPase_C_sf"/>
</dbReference>
<dbReference type="GO" id="GO:0000155">
    <property type="term" value="F:phosphorelay sensor kinase activity"/>
    <property type="evidence" value="ECO:0007669"/>
    <property type="project" value="InterPro"/>
</dbReference>
<keyword evidence="6" id="KW-1133">Transmembrane helix</keyword>
<keyword evidence="8" id="KW-0472">Membrane</keyword>
<comment type="caution">
    <text evidence="10">The sequence shown here is derived from an EMBL/GenBank/DDBJ whole genome shotgun (WGS) entry which is preliminary data.</text>
</comment>
<dbReference type="SMART" id="SM00387">
    <property type="entry name" value="HATPase_c"/>
    <property type="match status" value="1"/>
</dbReference>
<organism evidence="10 11">
    <name type="scientific">Anaerolinea thermophila</name>
    <dbReference type="NCBI Taxonomy" id="167964"/>
    <lineage>
        <taxon>Bacteria</taxon>
        <taxon>Bacillati</taxon>
        <taxon>Chloroflexota</taxon>
        <taxon>Anaerolineae</taxon>
        <taxon>Anaerolineales</taxon>
        <taxon>Anaerolineaceae</taxon>
        <taxon>Anaerolinea</taxon>
    </lineage>
</organism>
<evidence type="ECO:0000256" key="5">
    <source>
        <dbReference type="ARBA" id="ARBA00022777"/>
    </source>
</evidence>
<evidence type="ECO:0000256" key="2">
    <source>
        <dbReference type="ARBA" id="ARBA00022475"/>
    </source>
</evidence>
<reference evidence="10 11" key="1">
    <citation type="journal article" date="2015" name="MBio">
        <title>Genome-Resolved Metagenomic Analysis Reveals Roles for Candidate Phyla and Other Microbial Community Members in Biogeochemical Transformations in Oil Reservoirs.</title>
        <authorList>
            <person name="Hu P."/>
            <person name="Tom L."/>
            <person name="Singh A."/>
            <person name="Thomas B.C."/>
            <person name="Baker B.J."/>
            <person name="Piceno Y.M."/>
            <person name="Andersen G.L."/>
            <person name="Banfield J.F."/>
        </authorList>
    </citation>
    <scope>NUCLEOTIDE SEQUENCE [LARGE SCALE GENOMIC DNA]</scope>
    <source>
        <strain evidence="10">46_16</strain>
    </source>
</reference>
<evidence type="ECO:0000256" key="7">
    <source>
        <dbReference type="ARBA" id="ARBA00023012"/>
    </source>
</evidence>
<dbReference type="GO" id="GO:0005886">
    <property type="term" value="C:plasma membrane"/>
    <property type="evidence" value="ECO:0007669"/>
    <property type="project" value="UniProtKB-SubCell"/>
</dbReference>
<dbReference type="Gene3D" id="3.30.565.10">
    <property type="entry name" value="Histidine kinase-like ATPase, C-terminal domain"/>
    <property type="match status" value="1"/>
</dbReference>
<dbReference type="SUPFAM" id="SSF55781">
    <property type="entry name" value="GAF domain-like"/>
    <property type="match status" value="1"/>
</dbReference>
<evidence type="ECO:0000313" key="10">
    <source>
        <dbReference type="EMBL" id="KUK46517.1"/>
    </source>
</evidence>
<gene>
    <name evidence="10" type="ORF">XD73_0622</name>
</gene>
<name>A0A101FY95_9CHLR</name>
<dbReference type="InterPro" id="IPR050482">
    <property type="entry name" value="Sensor_HK_TwoCompSys"/>
</dbReference>
<sequence length="385" mass="43246">MQANKQDFEEREQLRRARIRIGSNGVTTDFILEYLERALPTLLEFINFGEAEIYLKQEKSSNLVRVLHYGDTDECFWLDEIQELGKSPLGKAAQLVEPQVMQIEGEAIAGINPTLLKKGYSRLYCFPIRAESGTLGVLCLAGKKNQKMDEGVEDLLMETASAIGAVIFHERQTLDAKRSIVMEERERIGMDLHDGIIQSLYGVGLSLQNALLREKNEHESDGQIEAALNAINEAIRDIRAYILDLRPRQLRDQNLYTGIESLVREFRANTLIEVTLEKDLKNVDTIPDESSEMLFHICQEALANVAKHARATKVTARLWETPQRVMLKVSDDGVGFDLAKINQRLGHGLSNMTTRAEAVGGGIEVISIRHQGTTVLAWVPNAHQK</sequence>
<dbReference type="Pfam" id="PF02518">
    <property type="entry name" value="HATPase_c"/>
    <property type="match status" value="1"/>
</dbReference>
<dbReference type="Pfam" id="PF07730">
    <property type="entry name" value="HisKA_3"/>
    <property type="match status" value="1"/>
</dbReference>
<dbReference type="AlphaFoldDB" id="A0A101FY95"/>
<dbReference type="InterPro" id="IPR003594">
    <property type="entry name" value="HATPase_dom"/>
</dbReference>
<evidence type="ECO:0000313" key="11">
    <source>
        <dbReference type="Proteomes" id="UP000064249"/>
    </source>
</evidence>
<proteinExistence type="predicted"/>
<evidence type="ECO:0000256" key="6">
    <source>
        <dbReference type="ARBA" id="ARBA00022989"/>
    </source>
</evidence>
<evidence type="ECO:0000256" key="4">
    <source>
        <dbReference type="ARBA" id="ARBA00022692"/>
    </source>
</evidence>
<evidence type="ECO:0000256" key="8">
    <source>
        <dbReference type="ARBA" id="ARBA00023136"/>
    </source>
</evidence>
<keyword evidence="5 10" id="KW-0418">Kinase</keyword>
<dbReference type="Gene3D" id="3.30.450.40">
    <property type="match status" value="1"/>
</dbReference>
<evidence type="ECO:0000256" key="1">
    <source>
        <dbReference type="ARBA" id="ARBA00004651"/>
    </source>
</evidence>
<keyword evidence="7" id="KW-0902">Two-component regulatory system</keyword>
<dbReference type="InterPro" id="IPR029016">
    <property type="entry name" value="GAF-like_dom_sf"/>
</dbReference>
<accession>A0A101FY95</accession>
<evidence type="ECO:0000256" key="3">
    <source>
        <dbReference type="ARBA" id="ARBA00022679"/>
    </source>
</evidence>
<dbReference type="CDD" id="cd16917">
    <property type="entry name" value="HATPase_UhpB-NarQ-NarX-like"/>
    <property type="match status" value="1"/>
</dbReference>
<keyword evidence="2" id="KW-1003">Cell membrane</keyword>
<dbReference type="InterPro" id="IPR011712">
    <property type="entry name" value="Sig_transdc_His_kin_sub3_dim/P"/>
</dbReference>
<keyword evidence="3" id="KW-0808">Transferase</keyword>
<dbReference type="EMBL" id="LGFU01000023">
    <property type="protein sequence ID" value="KUK46517.1"/>
    <property type="molecule type" value="Genomic_DNA"/>
</dbReference>
<keyword evidence="4" id="KW-0812">Transmembrane</keyword>